<dbReference type="EMBL" id="JAPTMY010000016">
    <property type="protein sequence ID" value="MCZ0858062.1"/>
    <property type="molecule type" value="Genomic_DNA"/>
</dbReference>
<comment type="caution">
    <text evidence="2">The sequence shown here is derived from an EMBL/GenBank/DDBJ whole genome shotgun (WGS) entry which is preliminary data.</text>
</comment>
<keyword evidence="3" id="KW-1185">Reference proteome</keyword>
<organism evidence="2 3">
    <name type="scientific">Actinomyces israelii</name>
    <dbReference type="NCBI Taxonomy" id="1659"/>
    <lineage>
        <taxon>Bacteria</taxon>
        <taxon>Bacillati</taxon>
        <taxon>Actinomycetota</taxon>
        <taxon>Actinomycetes</taxon>
        <taxon>Actinomycetales</taxon>
        <taxon>Actinomycetaceae</taxon>
        <taxon>Actinomyces</taxon>
    </lineage>
</organism>
<dbReference type="InterPro" id="IPR045851">
    <property type="entry name" value="AMP-bd_C_sf"/>
</dbReference>
<dbReference type="InterPro" id="IPR042099">
    <property type="entry name" value="ANL_N_sf"/>
</dbReference>
<accession>A0ABT4I8J2</accession>
<dbReference type="PANTHER" id="PTHR45527:SF1">
    <property type="entry name" value="FATTY ACID SYNTHASE"/>
    <property type="match status" value="1"/>
</dbReference>
<dbReference type="Proteomes" id="UP001072034">
    <property type="component" value="Unassembled WGS sequence"/>
</dbReference>
<reference evidence="2" key="1">
    <citation type="submission" date="2022-10" db="EMBL/GenBank/DDBJ databases">
        <title>Genome sequence of Actinomyces israelii ATCC 10048.</title>
        <authorList>
            <person name="Watt R.M."/>
            <person name="Tong W.M."/>
        </authorList>
    </citation>
    <scope>NUCLEOTIDE SEQUENCE</scope>
    <source>
        <strain evidence="2">ATCC 10048</strain>
    </source>
</reference>
<name>A0ABT4I8J2_9ACTO</name>
<dbReference type="Pfam" id="PF00501">
    <property type="entry name" value="AMP-binding"/>
    <property type="match status" value="1"/>
</dbReference>
<sequence length="481" mass="51696">MTLSRTLNHVAAEHSSMIAVEQGAHRMTYTGLYRKAAQIDLLLDRLPDASGPVTVMCRSALNAIPIMIACVMSGRSYLPVDVANPPRRVEQLMRRSGSVRLVSDCLRDAYGTFLTSPSRLDSQMQVCSLRGAVPDASPALVQWAYHLYTSGSTGTPKGVLHTSSDIVNMVKAYTGSITLGEKDRVAMLSSLGHDAAVVDVYSCLLTGATLVAVDASSPLSLKTEVPRVLRSGVTVWHCVPTVLDMVASQFSGEGLNDLRVVLGGEPVSRATLENLWVRVPSARIFSLYGQTECSVISGKWIEPDDTALTLGDPLKGVEWREGQGSGNGPHHLLVRSDAAATHRVVDGDPLPLENCDGWFDTGDVVTAHGNSFTFLGRADQVVNIGGCRVDILEVEEHVKKCPGVEDCVVFLDDSGAPGPALKCLARGGENIAITDINAFLSKRVPHHLLLRSFVTTDALLPRTLSGKKDRRAAVRIALEQQ</sequence>
<dbReference type="Gene3D" id="3.40.50.12780">
    <property type="entry name" value="N-terminal domain of ligase-like"/>
    <property type="match status" value="1"/>
</dbReference>
<dbReference type="Gene3D" id="3.30.300.30">
    <property type="match status" value="1"/>
</dbReference>
<dbReference type="InterPro" id="IPR000873">
    <property type="entry name" value="AMP-dep_synth/lig_dom"/>
</dbReference>
<evidence type="ECO:0000259" key="1">
    <source>
        <dbReference type="Pfam" id="PF00501"/>
    </source>
</evidence>
<feature type="domain" description="AMP-dependent synthetase/ligase" evidence="1">
    <location>
        <begin position="9"/>
        <end position="319"/>
    </location>
</feature>
<protein>
    <submittedName>
        <fullName evidence="2">AMP-binding protein</fullName>
    </submittedName>
</protein>
<evidence type="ECO:0000313" key="2">
    <source>
        <dbReference type="EMBL" id="MCZ0858062.1"/>
    </source>
</evidence>
<evidence type="ECO:0000313" key="3">
    <source>
        <dbReference type="Proteomes" id="UP001072034"/>
    </source>
</evidence>
<dbReference type="SUPFAM" id="SSF56801">
    <property type="entry name" value="Acetyl-CoA synthetase-like"/>
    <property type="match status" value="1"/>
</dbReference>
<gene>
    <name evidence="2" type="ORF">OHJ16_08390</name>
</gene>
<dbReference type="RefSeq" id="WP_268917536.1">
    <property type="nucleotide sequence ID" value="NZ_JAPTMY010000016.1"/>
</dbReference>
<proteinExistence type="predicted"/>
<dbReference type="PANTHER" id="PTHR45527">
    <property type="entry name" value="NONRIBOSOMAL PEPTIDE SYNTHETASE"/>
    <property type="match status" value="1"/>
</dbReference>